<dbReference type="EMBL" id="BMQK01000015">
    <property type="protein sequence ID" value="GGQ77489.1"/>
    <property type="molecule type" value="Genomic_DNA"/>
</dbReference>
<dbReference type="GO" id="GO:0000155">
    <property type="term" value="F:phosphorelay sensor kinase activity"/>
    <property type="evidence" value="ECO:0007669"/>
    <property type="project" value="InterPro"/>
</dbReference>
<dbReference type="Pfam" id="PF07730">
    <property type="entry name" value="HisKA_3"/>
    <property type="match status" value="1"/>
</dbReference>
<keyword evidence="5" id="KW-0547">Nucleotide-binding</keyword>
<dbReference type="InterPro" id="IPR050482">
    <property type="entry name" value="Sensor_HK_TwoCompSys"/>
</dbReference>
<dbReference type="RefSeq" id="WP_229821289.1">
    <property type="nucleotide sequence ID" value="NZ_BMQK01000015.1"/>
</dbReference>
<sequence>MTETTHTQTQTQMRTPPPQDGAKSRSPEYRVAVDALRGLRQDLITDAFAYRLLPRMSVDGPITRRLPASLRKYMVWTPHAVVAVAGLVAFAAGAAYARGHLSVLCGLLALCPVLLTLIRPVGAFWVSMAATPVATAFGDNWSDWPWPTGAAVCHPVVMTVVALRTRPRAAVWMWLITAVYGFVFGVFLDANQYSDNTAPLLVFSALALLAVTVVHTRRTAQREVTAQQTVTAHERSKRTLLEERTTIARELHDVVAHHMSVVAIQAEAAPYRVESPPPELEQAFVTIRENAVAALTELRRVLGVVRAEDYEAPEAPQPTLADLDALLANVRDAGLTVEKVVTGAVRELPQGIELSAYRIVQEALSNTLRHAPGATARVEIGYVLGGLGLRILNGPATGLVKPSPGAGHGLTGMRERVTMLDGGMTTGGTEDGGYEVTVFLPVPTVIEDEA</sequence>
<feature type="transmembrane region" description="Helical" evidence="10">
    <location>
        <begin position="103"/>
        <end position="126"/>
    </location>
</feature>
<name>A0A918EWW2_9ACTN</name>
<feature type="region of interest" description="Disordered" evidence="9">
    <location>
        <begin position="1"/>
        <end position="27"/>
    </location>
</feature>
<dbReference type="Proteomes" id="UP000620156">
    <property type="component" value="Unassembled WGS sequence"/>
</dbReference>
<keyword evidence="7" id="KW-0067">ATP-binding</keyword>
<dbReference type="SUPFAM" id="SSF55874">
    <property type="entry name" value="ATPase domain of HSP90 chaperone/DNA topoisomerase II/histidine kinase"/>
    <property type="match status" value="1"/>
</dbReference>
<keyword evidence="3" id="KW-0597">Phosphoprotein</keyword>
<dbReference type="Gene3D" id="3.30.565.10">
    <property type="entry name" value="Histidine kinase-like ATPase, C-terminal domain"/>
    <property type="match status" value="1"/>
</dbReference>
<keyword evidence="13" id="KW-1185">Reference proteome</keyword>
<dbReference type="AlphaFoldDB" id="A0A918EWW2"/>
<evidence type="ECO:0000256" key="3">
    <source>
        <dbReference type="ARBA" id="ARBA00022553"/>
    </source>
</evidence>
<keyword evidence="10" id="KW-0472">Membrane</keyword>
<feature type="domain" description="Signal transduction histidine kinase subgroup 3 dimerisation and phosphoacceptor" evidence="11">
    <location>
        <begin position="243"/>
        <end position="308"/>
    </location>
</feature>
<protein>
    <recommendedName>
        <fullName evidence="2">histidine kinase</fullName>
        <ecNumber evidence="2">2.7.13.3</ecNumber>
    </recommendedName>
</protein>
<evidence type="ECO:0000256" key="8">
    <source>
        <dbReference type="ARBA" id="ARBA00023012"/>
    </source>
</evidence>
<evidence type="ECO:0000256" key="9">
    <source>
        <dbReference type="SAM" id="MobiDB-lite"/>
    </source>
</evidence>
<dbReference type="GO" id="GO:0046983">
    <property type="term" value="F:protein dimerization activity"/>
    <property type="evidence" value="ECO:0007669"/>
    <property type="project" value="InterPro"/>
</dbReference>
<reference evidence="12" key="2">
    <citation type="submission" date="2020-09" db="EMBL/GenBank/DDBJ databases">
        <authorList>
            <person name="Sun Q."/>
            <person name="Ohkuma M."/>
        </authorList>
    </citation>
    <scope>NUCLEOTIDE SEQUENCE</scope>
    <source>
        <strain evidence="12">JCM 3131</strain>
    </source>
</reference>
<accession>A0A918EWW2</accession>
<comment type="caution">
    <text evidence="12">The sequence shown here is derived from an EMBL/GenBank/DDBJ whole genome shotgun (WGS) entry which is preliminary data.</text>
</comment>
<evidence type="ECO:0000256" key="5">
    <source>
        <dbReference type="ARBA" id="ARBA00022741"/>
    </source>
</evidence>
<dbReference type="PANTHER" id="PTHR24421">
    <property type="entry name" value="NITRATE/NITRITE SENSOR PROTEIN NARX-RELATED"/>
    <property type="match status" value="1"/>
</dbReference>
<keyword evidence="6 12" id="KW-0418">Kinase</keyword>
<gene>
    <name evidence="12" type="ORF">GCM10010145_54030</name>
</gene>
<feature type="transmembrane region" description="Helical" evidence="10">
    <location>
        <begin position="170"/>
        <end position="190"/>
    </location>
</feature>
<proteinExistence type="predicted"/>
<dbReference type="Gene3D" id="1.20.5.1930">
    <property type="match status" value="1"/>
</dbReference>
<dbReference type="EC" id="2.7.13.3" evidence="2"/>
<reference evidence="12" key="1">
    <citation type="journal article" date="2014" name="Int. J. Syst. Evol. Microbiol.">
        <title>Complete genome sequence of Corynebacterium casei LMG S-19264T (=DSM 44701T), isolated from a smear-ripened cheese.</title>
        <authorList>
            <consortium name="US DOE Joint Genome Institute (JGI-PGF)"/>
            <person name="Walter F."/>
            <person name="Albersmeier A."/>
            <person name="Kalinowski J."/>
            <person name="Ruckert C."/>
        </authorList>
    </citation>
    <scope>NUCLEOTIDE SEQUENCE</scope>
    <source>
        <strain evidence="12">JCM 3131</strain>
    </source>
</reference>
<evidence type="ECO:0000313" key="12">
    <source>
        <dbReference type="EMBL" id="GGQ77489.1"/>
    </source>
</evidence>
<evidence type="ECO:0000256" key="7">
    <source>
        <dbReference type="ARBA" id="ARBA00022840"/>
    </source>
</evidence>
<dbReference type="InterPro" id="IPR036890">
    <property type="entry name" value="HATPase_C_sf"/>
</dbReference>
<keyword evidence="10" id="KW-1133">Transmembrane helix</keyword>
<keyword evidence="8" id="KW-0902">Two-component regulatory system</keyword>
<feature type="transmembrane region" description="Helical" evidence="10">
    <location>
        <begin position="73"/>
        <end position="96"/>
    </location>
</feature>
<evidence type="ECO:0000256" key="10">
    <source>
        <dbReference type="SAM" id="Phobius"/>
    </source>
</evidence>
<feature type="transmembrane region" description="Helical" evidence="10">
    <location>
        <begin position="196"/>
        <end position="214"/>
    </location>
</feature>
<dbReference type="PANTHER" id="PTHR24421:SF10">
    <property type="entry name" value="NITRATE_NITRITE SENSOR PROTEIN NARQ"/>
    <property type="match status" value="1"/>
</dbReference>
<evidence type="ECO:0000256" key="6">
    <source>
        <dbReference type="ARBA" id="ARBA00022777"/>
    </source>
</evidence>
<evidence type="ECO:0000256" key="4">
    <source>
        <dbReference type="ARBA" id="ARBA00022679"/>
    </source>
</evidence>
<dbReference type="InterPro" id="IPR011712">
    <property type="entry name" value="Sig_transdc_His_kin_sub3_dim/P"/>
</dbReference>
<feature type="compositionally biased region" description="Low complexity" evidence="9">
    <location>
        <begin position="1"/>
        <end position="14"/>
    </location>
</feature>
<evidence type="ECO:0000259" key="11">
    <source>
        <dbReference type="Pfam" id="PF07730"/>
    </source>
</evidence>
<feature type="transmembrane region" description="Helical" evidence="10">
    <location>
        <begin position="146"/>
        <end position="163"/>
    </location>
</feature>
<organism evidence="12 13">
    <name type="scientific">Streptomyces ruber</name>
    <dbReference type="NCBI Taxonomy" id="83378"/>
    <lineage>
        <taxon>Bacteria</taxon>
        <taxon>Bacillati</taxon>
        <taxon>Actinomycetota</taxon>
        <taxon>Actinomycetes</taxon>
        <taxon>Kitasatosporales</taxon>
        <taxon>Streptomycetaceae</taxon>
        <taxon>Streptomyces</taxon>
    </lineage>
</organism>
<dbReference type="GO" id="GO:0016020">
    <property type="term" value="C:membrane"/>
    <property type="evidence" value="ECO:0007669"/>
    <property type="project" value="InterPro"/>
</dbReference>
<dbReference type="CDD" id="cd16917">
    <property type="entry name" value="HATPase_UhpB-NarQ-NarX-like"/>
    <property type="match status" value="1"/>
</dbReference>
<evidence type="ECO:0000256" key="1">
    <source>
        <dbReference type="ARBA" id="ARBA00000085"/>
    </source>
</evidence>
<dbReference type="GO" id="GO:0005524">
    <property type="term" value="F:ATP binding"/>
    <property type="evidence" value="ECO:0007669"/>
    <property type="project" value="UniProtKB-KW"/>
</dbReference>
<keyword evidence="4" id="KW-0808">Transferase</keyword>
<keyword evidence="10" id="KW-0812">Transmembrane</keyword>
<evidence type="ECO:0000256" key="2">
    <source>
        <dbReference type="ARBA" id="ARBA00012438"/>
    </source>
</evidence>
<evidence type="ECO:0000313" key="13">
    <source>
        <dbReference type="Proteomes" id="UP000620156"/>
    </source>
</evidence>
<comment type="catalytic activity">
    <reaction evidence="1">
        <text>ATP + protein L-histidine = ADP + protein N-phospho-L-histidine.</text>
        <dbReference type="EC" id="2.7.13.3"/>
    </reaction>
</comment>